<dbReference type="Pfam" id="PF01656">
    <property type="entry name" value="CbiA"/>
    <property type="match status" value="1"/>
</dbReference>
<keyword evidence="3" id="KW-1185">Reference proteome</keyword>
<dbReference type="OrthoDB" id="9804460at2"/>
<protein>
    <submittedName>
        <fullName evidence="2">ParA family protein</fullName>
    </submittedName>
</protein>
<accession>A0A5C6TUT1</accession>
<dbReference type="PIRSF" id="PIRSF009320">
    <property type="entry name" value="Nuc_binding_HP_1000"/>
    <property type="match status" value="1"/>
</dbReference>
<evidence type="ECO:0000313" key="2">
    <source>
        <dbReference type="EMBL" id="TXC64213.1"/>
    </source>
</evidence>
<evidence type="ECO:0000313" key="3">
    <source>
        <dbReference type="Proteomes" id="UP000321249"/>
    </source>
</evidence>
<dbReference type="PANTHER" id="PTHR13696">
    <property type="entry name" value="P-LOOP CONTAINING NUCLEOSIDE TRIPHOSPHATE HYDROLASE"/>
    <property type="match status" value="1"/>
</dbReference>
<dbReference type="InterPro" id="IPR002586">
    <property type="entry name" value="CobQ/CobB/MinD/ParA_Nub-bd_dom"/>
</dbReference>
<feature type="domain" description="CobQ/CobB/MinD/ParA nucleotide binding" evidence="1">
    <location>
        <begin position="5"/>
        <end position="114"/>
    </location>
</feature>
<comment type="caution">
    <text evidence="2">The sequence shown here is derived from an EMBL/GenBank/DDBJ whole genome shotgun (WGS) entry which is preliminary data.</text>
</comment>
<evidence type="ECO:0000259" key="1">
    <source>
        <dbReference type="Pfam" id="PF01656"/>
    </source>
</evidence>
<proteinExistence type="predicted"/>
<gene>
    <name evidence="2" type="ORF">FRZ32_11430</name>
</gene>
<dbReference type="InterPro" id="IPR050678">
    <property type="entry name" value="DNA_Partitioning_ATPase"/>
</dbReference>
<dbReference type="SUPFAM" id="SSF52540">
    <property type="entry name" value="P-loop containing nucleoside triphosphate hydrolases"/>
    <property type="match status" value="1"/>
</dbReference>
<dbReference type="AlphaFoldDB" id="A0A5C6TUT1"/>
<reference evidence="2 3" key="1">
    <citation type="journal article" date="2015" name="J. Microbiol.">
        <title>Sphingosinicella ginsenosidimutans sp. nov., with ginsenoside converting activity.</title>
        <authorList>
            <person name="Kim J.K."/>
            <person name="Kang M.S."/>
            <person name="Park S.C."/>
            <person name="Kim K.M."/>
            <person name="Choi K."/>
            <person name="Yoon M.H."/>
            <person name="Im W.T."/>
        </authorList>
    </citation>
    <scope>NUCLEOTIDE SEQUENCE [LARGE SCALE GENOMIC DNA]</scope>
    <source>
        <strain evidence="2 3">BS-11</strain>
    </source>
</reference>
<name>A0A5C6TUT1_9SPHN</name>
<organism evidence="2 3">
    <name type="scientific">Allosphingosinicella ginsenosidimutans</name>
    <dbReference type="NCBI Taxonomy" id="1176539"/>
    <lineage>
        <taxon>Bacteria</taxon>
        <taxon>Pseudomonadati</taxon>
        <taxon>Pseudomonadota</taxon>
        <taxon>Alphaproteobacteria</taxon>
        <taxon>Sphingomonadales</taxon>
        <taxon>Sphingomonadaceae</taxon>
        <taxon>Allosphingosinicella</taxon>
    </lineage>
</organism>
<dbReference type="CDD" id="cd02042">
    <property type="entry name" value="ParAB_family"/>
    <property type="match status" value="1"/>
</dbReference>
<dbReference type="EMBL" id="VOQQ01000001">
    <property type="protein sequence ID" value="TXC64213.1"/>
    <property type="molecule type" value="Genomic_DNA"/>
</dbReference>
<dbReference type="Proteomes" id="UP000321249">
    <property type="component" value="Unassembled WGS sequence"/>
</dbReference>
<dbReference type="Gene3D" id="3.40.50.300">
    <property type="entry name" value="P-loop containing nucleotide triphosphate hydrolases"/>
    <property type="match status" value="1"/>
</dbReference>
<dbReference type="InterPro" id="IPR027417">
    <property type="entry name" value="P-loop_NTPase"/>
</dbReference>
<dbReference type="PANTHER" id="PTHR13696:SF96">
    <property type="entry name" value="COBQ_COBB_MIND_PARA NUCLEOTIDE BINDING DOMAIN-CONTAINING PROTEIN"/>
    <property type="match status" value="1"/>
</dbReference>
<dbReference type="RefSeq" id="WP_147043619.1">
    <property type="nucleotide sequence ID" value="NZ_BAABIR010000001.1"/>
</dbReference>
<sequence length="240" mass="25770">MRVLALSSQKGGSGKTTLSGHLAVQAQRAGYGPVCLIDIDPQGSLADWWNEREDEAPAFAQTTVARLGADLEVLRQQGFRLAVIDTPPAITMAIQSVIQVAELIVIPTRPSPHDLRAVGATVDLCERAGKPLIFVVNAATPKAKITYEAAVALSQHGTVAPVTVHHRTDFAASMIDGRTVMEVDPGCKSAAEVQELWSYIADRLEKNFRRTVFAAPTASVPHAIQQQRPASGFGRRVMGQ</sequence>